<evidence type="ECO:0000313" key="2">
    <source>
        <dbReference type="Proteomes" id="UP001595909"/>
    </source>
</evidence>
<reference evidence="2" key="1">
    <citation type="journal article" date="2019" name="Int. J. Syst. Evol. Microbiol.">
        <title>The Global Catalogue of Microorganisms (GCM) 10K type strain sequencing project: providing services to taxonomists for standard genome sequencing and annotation.</title>
        <authorList>
            <consortium name="The Broad Institute Genomics Platform"/>
            <consortium name="The Broad Institute Genome Sequencing Center for Infectious Disease"/>
            <person name="Wu L."/>
            <person name="Ma J."/>
        </authorList>
    </citation>
    <scope>NUCLEOTIDE SEQUENCE [LARGE SCALE GENOMIC DNA]</scope>
    <source>
        <strain evidence="2">CCUG 50347</strain>
    </source>
</reference>
<dbReference type="Proteomes" id="UP001595909">
    <property type="component" value="Unassembled WGS sequence"/>
</dbReference>
<keyword evidence="2" id="KW-1185">Reference proteome</keyword>
<dbReference type="InterPro" id="IPR011200">
    <property type="entry name" value="UCP012608"/>
</dbReference>
<sequence length="378" mass="40489">MTTPEAADRARVREQALGIAAGWSPADAPATWELTAELFRAIATEPDLLGIAARIPADRLPPLLLSAAVRYLVARRNPEPLAGYFPTPGSGQPRLDEGFRPALVAFAREHAGELAQLCAEHRYQMNEVARSADVLAVLGAVLGAGRLDPERPIALVDLGTGAGLGLHLDRYRYRFGDRTLGDPDAALTITPELRGRPAPLPARIPTIAARLGVDVEPLDLGDHRVREWLAACIPPETTAVDRFAAASEVARAHPADLVRAEVVDDVVGLCARMPEDALLVLVDTYVHVFLTDEQRARFRGQLAELGRDLVWISVDPLVPLGPEGTESVQYLPVPPRALEASRAGVTGVVGQLTVSRDGTAEGEVLGLAHPGGAWIEWL</sequence>
<protein>
    <submittedName>
        <fullName evidence="1">DUF2332 domain-containing protein</fullName>
    </submittedName>
</protein>
<evidence type="ECO:0000313" key="1">
    <source>
        <dbReference type="EMBL" id="MFC4830968.1"/>
    </source>
</evidence>
<accession>A0ABV9RCJ2</accession>
<comment type="caution">
    <text evidence="1">The sequence shown here is derived from an EMBL/GenBank/DDBJ whole genome shotgun (WGS) entry which is preliminary data.</text>
</comment>
<gene>
    <name evidence="1" type="ORF">ACFPEL_00980</name>
</gene>
<dbReference type="RefSeq" id="WP_274190281.1">
    <property type="nucleotide sequence ID" value="NZ_BAABHN010000002.1"/>
</dbReference>
<proteinExistence type="predicted"/>
<organism evidence="1 2">
    <name type="scientific">Actinomycetospora chibensis</name>
    <dbReference type="NCBI Taxonomy" id="663606"/>
    <lineage>
        <taxon>Bacteria</taxon>
        <taxon>Bacillati</taxon>
        <taxon>Actinomycetota</taxon>
        <taxon>Actinomycetes</taxon>
        <taxon>Pseudonocardiales</taxon>
        <taxon>Pseudonocardiaceae</taxon>
        <taxon>Actinomycetospora</taxon>
    </lineage>
</organism>
<name>A0ABV9RCJ2_9PSEU</name>
<dbReference type="EMBL" id="JBHSIM010000002">
    <property type="protein sequence ID" value="MFC4830968.1"/>
    <property type="molecule type" value="Genomic_DNA"/>
</dbReference>
<dbReference type="Pfam" id="PF10094">
    <property type="entry name" value="DUF2332"/>
    <property type="match status" value="1"/>
</dbReference>